<dbReference type="OrthoDB" id="8902597at2"/>
<dbReference type="RefSeq" id="WP_065789045.1">
    <property type="nucleotide sequence ID" value="NZ_MAUJ01000001.1"/>
</dbReference>
<name>A0A1C0TUQ6_9GAMM</name>
<protein>
    <recommendedName>
        <fullName evidence="4">DUF1579 domain-containing protein</fullName>
    </recommendedName>
</protein>
<evidence type="ECO:0008006" key="4">
    <source>
        <dbReference type="Google" id="ProtNLM"/>
    </source>
</evidence>
<evidence type="ECO:0000313" key="3">
    <source>
        <dbReference type="Proteomes" id="UP000093366"/>
    </source>
</evidence>
<gene>
    <name evidence="2" type="ORF">A7985_03640</name>
</gene>
<feature type="chain" id="PRO_5008646453" description="DUF1579 domain-containing protein" evidence="1">
    <location>
        <begin position="18"/>
        <end position="178"/>
    </location>
</feature>
<comment type="caution">
    <text evidence="2">The sequence shown here is derived from an EMBL/GenBank/DDBJ whole genome shotgun (WGS) entry which is preliminary data.</text>
</comment>
<accession>A0A1C0TUQ6</accession>
<keyword evidence="1" id="KW-0732">Signal</keyword>
<dbReference type="AlphaFoldDB" id="A0A1C0TUQ6"/>
<dbReference type="Proteomes" id="UP000093366">
    <property type="component" value="Unassembled WGS sequence"/>
</dbReference>
<evidence type="ECO:0000313" key="2">
    <source>
        <dbReference type="EMBL" id="OCQ23058.1"/>
    </source>
</evidence>
<feature type="signal peptide" evidence="1">
    <location>
        <begin position="1"/>
        <end position="17"/>
    </location>
</feature>
<reference evidence="3" key="1">
    <citation type="submission" date="2016-07" db="EMBL/GenBank/DDBJ databases">
        <authorList>
            <person name="Florea S."/>
            <person name="Webb J.S."/>
            <person name="Jaromczyk J."/>
            <person name="Schardl C.L."/>
        </authorList>
    </citation>
    <scope>NUCLEOTIDE SEQUENCE [LARGE SCALE GENOMIC DNA]</scope>
    <source>
        <strain evidence="3">IPB1</strain>
    </source>
</reference>
<proteinExistence type="predicted"/>
<dbReference type="EMBL" id="MAUJ01000001">
    <property type="protein sequence ID" value="OCQ23058.1"/>
    <property type="molecule type" value="Genomic_DNA"/>
</dbReference>
<organism evidence="2 3">
    <name type="scientific">Pseudoalteromonas luteoviolacea</name>
    <dbReference type="NCBI Taxonomy" id="43657"/>
    <lineage>
        <taxon>Bacteria</taxon>
        <taxon>Pseudomonadati</taxon>
        <taxon>Pseudomonadota</taxon>
        <taxon>Gammaproteobacteria</taxon>
        <taxon>Alteromonadales</taxon>
        <taxon>Pseudoalteromonadaceae</taxon>
        <taxon>Pseudoalteromonas</taxon>
    </lineage>
</organism>
<evidence type="ECO:0000256" key="1">
    <source>
        <dbReference type="SAM" id="SignalP"/>
    </source>
</evidence>
<sequence length="178" mass="20420">MRLVVFLVSMVNFSVQAGPCNSDQYRNFDFWLGEWRVESNGKLAGSSKISKILGGCVLLEEYETPTGFKGKSLNIFDKSSGKWHQTWTDNTGLLLKLEGEFLDGKMVLRGQTKQPDGVVKTHEIRWEKSAEHRVHQHWRTSLDLKLWKTEFYGEYSLKADAESKIQSVTSKEGQKPQY</sequence>